<keyword evidence="2" id="KW-1185">Reference proteome</keyword>
<protein>
    <submittedName>
        <fullName evidence="1">Uncharacterized protein</fullName>
    </submittedName>
</protein>
<dbReference type="EMBL" id="WJXA01000006">
    <property type="protein sequence ID" value="KAF7141991.1"/>
    <property type="molecule type" value="Genomic_DNA"/>
</dbReference>
<comment type="caution">
    <text evidence="1">The sequence shown here is derived from an EMBL/GenBank/DDBJ whole genome shotgun (WGS) entry which is preliminary data.</text>
</comment>
<dbReference type="Proteomes" id="UP000626092">
    <property type="component" value="Unassembled WGS sequence"/>
</dbReference>
<sequence length="245" mass="27478">MKLGSTPSPAASQQTTNLISLLSTFHFGPDLEKLFPVEGGMEDGDMDAACREGDARDGDEDAEDIDEDAWWGWGQICGGYGRRVGNTILHEASTSHKLVQAAKELLIKASELLNICNNFDVTPPYRSVEFGRMDMFKFLDDLIRRQKQTTDQEGDLESDPELSLSPYESRIPVPLVDKEVGMAIESSSDSSYRVPKEMIYLDDVEEFKSTMRKDGNGQDQQLFLFKSLVHFETDRVEDVFDESSA</sequence>
<dbReference type="OrthoDB" id="1923662at2759"/>
<reference evidence="1" key="1">
    <citation type="submission" date="2019-11" db="EMBL/GenBank/DDBJ databases">
        <authorList>
            <person name="Liu Y."/>
            <person name="Hou J."/>
            <person name="Li T.-Q."/>
            <person name="Guan C.-H."/>
            <person name="Wu X."/>
            <person name="Wu H.-Z."/>
            <person name="Ling F."/>
            <person name="Zhang R."/>
            <person name="Shi X.-G."/>
            <person name="Ren J.-P."/>
            <person name="Chen E.-F."/>
            <person name="Sun J.-M."/>
        </authorList>
    </citation>
    <scope>NUCLEOTIDE SEQUENCE</scope>
    <source>
        <strain evidence="1">Adult_tree_wgs_1</strain>
        <tissue evidence="1">Leaves</tissue>
    </source>
</reference>
<dbReference type="Gene3D" id="1.25.40.20">
    <property type="entry name" value="Ankyrin repeat-containing domain"/>
    <property type="match status" value="1"/>
</dbReference>
<proteinExistence type="predicted"/>
<accession>A0A834LM11</accession>
<dbReference type="InterPro" id="IPR036770">
    <property type="entry name" value="Ankyrin_rpt-contain_sf"/>
</dbReference>
<organism evidence="1 2">
    <name type="scientific">Rhododendron simsii</name>
    <name type="common">Sims's rhododendron</name>
    <dbReference type="NCBI Taxonomy" id="118357"/>
    <lineage>
        <taxon>Eukaryota</taxon>
        <taxon>Viridiplantae</taxon>
        <taxon>Streptophyta</taxon>
        <taxon>Embryophyta</taxon>
        <taxon>Tracheophyta</taxon>
        <taxon>Spermatophyta</taxon>
        <taxon>Magnoliopsida</taxon>
        <taxon>eudicotyledons</taxon>
        <taxon>Gunneridae</taxon>
        <taxon>Pentapetalae</taxon>
        <taxon>asterids</taxon>
        <taxon>Ericales</taxon>
        <taxon>Ericaceae</taxon>
        <taxon>Ericoideae</taxon>
        <taxon>Rhodoreae</taxon>
        <taxon>Rhododendron</taxon>
    </lineage>
</organism>
<name>A0A834LM11_RHOSS</name>
<evidence type="ECO:0000313" key="2">
    <source>
        <dbReference type="Proteomes" id="UP000626092"/>
    </source>
</evidence>
<gene>
    <name evidence="1" type="ORF">RHSIM_Rhsim06G0147900</name>
</gene>
<dbReference type="AlphaFoldDB" id="A0A834LM11"/>
<evidence type="ECO:0000313" key="1">
    <source>
        <dbReference type="EMBL" id="KAF7141991.1"/>
    </source>
</evidence>